<sequence>ISGEEANVVWTFKELGSFFFFTFFYHKYCLVLLRNSLLWSVLYGQLKPKKRKMTES</sequence>
<evidence type="ECO:0000313" key="3">
    <source>
        <dbReference type="Proteomes" id="UP000018468"/>
    </source>
</evidence>
<keyword evidence="1" id="KW-0812">Transmembrane</keyword>
<feature type="transmembrane region" description="Helical" evidence="1">
    <location>
        <begin position="18"/>
        <end position="43"/>
    </location>
</feature>
<dbReference type="InParanoid" id="W5N1X6"/>
<dbReference type="Ensembl" id="ENSLOCT00000014664.1">
    <property type="protein sequence ID" value="ENSLOCP00000014635.1"/>
    <property type="gene ID" value="ENSLOCG00000011901.1"/>
</dbReference>
<name>W5N1X6_LEPOC</name>
<keyword evidence="1" id="KW-1133">Transmembrane helix</keyword>
<dbReference type="AlphaFoldDB" id="W5N1X6"/>
<evidence type="ECO:0000256" key="1">
    <source>
        <dbReference type="SAM" id="Phobius"/>
    </source>
</evidence>
<accession>W5N1X6</accession>
<dbReference type="EMBL" id="AHAT01017379">
    <property type="status" value="NOT_ANNOTATED_CDS"/>
    <property type="molecule type" value="Genomic_DNA"/>
</dbReference>
<dbReference type="HOGENOM" id="CLU_3019581_0_0_1"/>
<evidence type="ECO:0000313" key="2">
    <source>
        <dbReference type="Ensembl" id="ENSLOCP00000014635.1"/>
    </source>
</evidence>
<reference evidence="2" key="2">
    <citation type="submission" date="2025-08" db="UniProtKB">
        <authorList>
            <consortium name="Ensembl"/>
        </authorList>
    </citation>
    <scope>IDENTIFICATION</scope>
</reference>
<keyword evidence="1" id="KW-0472">Membrane</keyword>
<dbReference type="Proteomes" id="UP000018468">
    <property type="component" value="Linkage group LG5"/>
</dbReference>
<reference evidence="3" key="1">
    <citation type="submission" date="2011-12" db="EMBL/GenBank/DDBJ databases">
        <title>The Draft Genome of Lepisosteus oculatus.</title>
        <authorList>
            <consortium name="The Broad Institute Genome Assembly &amp; Analysis Group"/>
            <consortium name="Computational R&amp;D Group"/>
            <consortium name="and Sequencing Platform"/>
            <person name="Di Palma F."/>
            <person name="Alfoldi J."/>
            <person name="Johnson J."/>
            <person name="Berlin A."/>
            <person name="Gnerre S."/>
            <person name="Jaffe D."/>
            <person name="MacCallum I."/>
            <person name="Young S."/>
            <person name="Walker B.J."/>
            <person name="Lander E.S."/>
            <person name="Lindblad-Toh K."/>
        </authorList>
    </citation>
    <scope>NUCLEOTIDE SEQUENCE [LARGE SCALE GENOMIC DNA]</scope>
</reference>
<organism evidence="2 3">
    <name type="scientific">Lepisosteus oculatus</name>
    <name type="common">Spotted gar</name>
    <dbReference type="NCBI Taxonomy" id="7918"/>
    <lineage>
        <taxon>Eukaryota</taxon>
        <taxon>Metazoa</taxon>
        <taxon>Chordata</taxon>
        <taxon>Craniata</taxon>
        <taxon>Vertebrata</taxon>
        <taxon>Euteleostomi</taxon>
        <taxon>Actinopterygii</taxon>
        <taxon>Neopterygii</taxon>
        <taxon>Holostei</taxon>
        <taxon>Semionotiformes</taxon>
        <taxon>Lepisosteidae</taxon>
        <taxon>Lepisosteus</taxon>
    </lineage>
</organism>
<proteinExistence type="predicted"/>
<protein>
    <submittedName>
        <fullName evidence="2">Uncharacterized protein</fullName>
    </submittedName>
</protein>
<keyword evidence="3" id="KW-1185">Reference proteome</keyword>
<reference evidence="2" key="3">
    <citation type="submission" date="2025-09" db="UniProtKB">
        <authorList>
            <consortium name="Ensembl"/>
        </authorList>
    </citation>
    <scope>IDENTIFICATION</scope>
</reference>